<comment type="caution">
    <text evidence="2">The sequence shown here is derived from an EMBL/GenBank/DDBJ whole genome shotgun (WGS) entry which is preliminary data.</text>
</comment>
<reference evidence="2 3" key="1">
    <citation type="submission" date="2019-07" db="EMBL/GenBank/DDBJ databases">
        <title>Genomic Encyclopedia of Archaeal and Bacterial Type Strains, Phase II (KMG-II): from individual species to whole genera.</title>
        <authorList>
            <person name="Goeker M."/>
        </authorList>
    </citation>
    <scope>NUCLEOTIDE SEQUENCE [LARGE SCALE GENOMIC DNA]</scope>
    <source>
        <strain evidence="2 3">DSM 17527</strain>
    </source>
</reference>
<evidence type="ECO:0000313" key="2">
    <source>
        <dbReference type="EMBL" id="TYP77247.1"/>
    </source>
</evidence>
<feature type="transmembrane region" description="Helical" evidence="1">
    <location>
        <begin position="429"/>
        <end position="448"/>
    </location>
</feature>
<dbReference type="EMBL" id="VNHU01000001">
    <property type="protein sequence ID" value="TYP77247.1"/>
    <property type="molecule type" value="Genomic_DNA"/>
</dbReference>
<evidence type="ECO:0000256" key="1">
    <source>
        <dbReference type="SAM" id="Phobius"/>
    </source>
</evidence>
<protein>
    <recommendedName>
        <fullName evidence="4">Mannosyltransferase</fullName>
    </recommendedName>
</protein>
<feature type="transmembrane region" description="Helical" evidence="1">
    <location>
        <begin position="35"/>
        <end position="53"/>
    </location>
</feature>
<evidence type="ECO:0000313" key="3">
    <source>
        <dbReference type="Proteomes" id="UP000324376"/>
    </source>
</evidence>
<dbReference type="OrthoDB" id="1491846at2"/>
<name>A0A5S5CD33_9FLAO</name>
<keyword evidence="1" id="KW-1133">Transmembrane helix</keyword>
<gene>
    <name evidence="2" type="ORF">BD809_101399</name>
</gene>
<dbReference type="Pfam" id="PF26314">
    <property type="entry name" value="MptA_B_family"/>
    <property type="match status" value="1"/>
</dbReference>
<dbReference type="Proteomes" id="UP000324376">
    <property type="component" value="Unassembled WGS sequence"/>
</dbReference>
<feature type="transmembrane region" description="Helical" evidence="1">
    <location>
        <begin position="337"/>
        <end position="359"/>
    </location>
</feature>
<evidence type="ECO:0008006" key="4">
    <source>
        <dbReference type="Google" id="ProtNLM"/>
    </source>
</evidence>
<keyword evidence="1" id="KW-0472">Membrane</keyword>
<feature type="transmembrane region" description="Helical" evidence="1">
    <location>
        <begin position="278"/>
        <end position="296"/>
    </location>
</feature>
<organism evidence="2 3">
    <name type="scientific">Aquimarina intermedia</name>
    <dbReference type="NCBI Taxonomy" id="350814"/>
    <lineage>
        <taxon>Bacteria</taxon>
        <taxon>Pseudomonadati</taxon>
        <taxon>Bacteroidota</taxon>
        <taxon>Flavobacteriia</taxon>
        <taxon>Flavobacteriales</taxon>
        <taxon>Flavobacteriaceae</taxon>
        <taxon>Aquimarina</taxon>
    </lineage>
</organism>
<accession>A0A5S5CD33</accession>
<feature type="transmembrane region" description="Helical" evidence="1">
    <location>
        <begin position="234"/>
        <end position="257"/>
    </location>
</feature>
<dbReference type="AlphaFoldDB" id="A0A5S5CD33"/>
<keyword evidence="1" id="KW-0812">Transmembrane</keyword>
<keyword evidence="3" id="KW-1185">Reference proteome</keyword>
<proteinExistence type="predicted"/>
<feature type="transmembrane region" description="Helical" evidence="1">
    <location>
        <begin position="308"/>
        <end position="325"/>
    </location>
</feature>
<sequence>MIGRLQKYSGIPIILLIFSLLFYLIFAYSLERTDFIKLVCLYSALFFFAYKLLSLYKHDFKFLAGIGLLFRLLFLIAIPNLSQDFYRFIWDGRLLTQGLNPYLTLPLEWISQGNAPFAQAEVLYDGMGALNGSHYTNYPPLSQLCYGIAALIADNSILGAVIILRSIIILADIGTLYFGKKLLTFLNLPEHHIFFYFLNPFIIIELTGNLHFEAVMVFFLAWSLYLLAKGQWHWAAGVFGLSISVKLLPLLLLPLLLQYFIPFYKAQPSRFGKAPKLLLFYTLTITIAFLTFLPFISSEFLQNFSQTIALWFQNFEFNASIYYIIRWFGYQTVGWNIIGTVGKILPVLSVLGILSLSIFRKNSNFPQLLTAMLFAISLYFLLSTTVHPWYLAIPVFLSIFTTYRYVLWWSLTVVLSYSAYAETNFSENLALVALEYLIVIGIFIFEIFQHKKVKTCHLEN</sequence>
<feature type="transmembrane region" description="Helical" evidence="1">
    <location>
        <begin position="157"/>
        <end position="178"/>
    </location>
</feature>
<feature type="transmembrane region" description="Helical" evidence="1">
    <location>
        <begin position="60"/>
        <end position="78"/>
    </location>
</feature>
<feature type="transmembrane region" description="Helical" evidence="1">
    <location>
        <begin position="12"/>
        <end position="29"/>
    </location>
</feature>
<feature type="transmembrane region" description="Helical" evidence="1">
    <location>
        <begin position="365"/>
        <end position="382"/>
    </location>
</feature>